<dbReference type="Proteomes" id="UP000663981">
    <property type="component" value="Unassembled WGS sequence"/>
</dbReference>
<accession>A0ABS3MWG1</accession>
<protein>
    <submittedName>
        <fullName evidence="2">DUF3231 family protein</fullName>
    </submittedName>
</protein>
<keyword evidence="3" id="KW-1185">Reference proteome</keyword>
<reference evidence="2 3" key="1">
    <citation type="submission" date="2021-03" db="EMBL/GenBank/DDBJ databases">
        <title>Whole genome sequence of Metabacillus bambusae BG109.</title>
        <authorList>
            <person name="Jeong J.W."/>
        </authorList>
    </citation>
    <scope>NUCLEOTIDE SEQUENCE [LARGE SCALE GENOMIC DNA]</scope>
    <source>
        <strain evidence="2 3">BG109</strain>
    </source>
</reference>
<sequence length="337" mass="37754">MQDKSEVRLTAAEMSTLWSQYINDSASVCVLSHFLEKVEDDEVHPIIEFALNTSKRNLSLLNELFQKEDFPVPIGFIEEDINPKAPKLFSDTFVLMYLRNMAVLGLAASSLSLGIVTREDIFTFHNDVLNSSVKLQYLSRELMLIQGTYVRPPFVSTPDKVDFVENQQFLGGILGKKRPLTTVEITHLFINVQTNAIGKTLILGFAQVAQKKEVIQYLLRGKQLAQKHEDIFSDILKKADLPAPMSWDSAVTDSTTPIFSDKLIIFLVSAMITAGIGNYGTAMAASPRKDIAIKYASLIPEISLYAEDGADIMIKNGWLEEPPQSDDRKKLAKKEYE</sequence>
<feature type="transmembrane region" description="Helical" evidence="1">
    <location>
        <begin position="263"/>
        <end position="285"/>
    </location>
</feature>
<keyword evidence="1" id="KW-0812">Transmembrane</keyword>
<evidence type="ECO:0000313" key="2">
    <source>
        <dbReference type="EMBL" id="MBO1510283.1"/>
    </source>
</evidence>
<keyword evidence="1" id="KW-0472">Membrane</keyword>
<dbReference type="InterPro" id="IPR012347">
    <property type="entry name" value="Ferritin-like"/>
</dbReference>
<evidence type="ECO:0000313" key="3">
    <source>
        <dbReference type="Proteomes" id="UP000663981"/>
    </source>
</evidence>
<dbReference type="InterPro" id="IPR021617">
    <property type="entry name" value="DUF3231"/>
</dbReference>
<organism evidence="2 3">
    <name type="scientific">Metabacillus bambusae</name>
    <dbReference type="NCBI Taxonomy" id="2795218"/>
    <lineage>
        <taxon>Bacteria</taxon>
        <taxon>Bacillati</taxon>
        <taxon>Bacillota</taxon>
        <taxon>Bacilli</taxon>
        <taxon>Bacillales</taxon>
        <taxon>Bacillaceae</taxon>
        <taxon>Metabacillus</taxon>
    </lineage>
</organism>
<dbReference type="Gene3D" id="1.20.1260.10">
    <property type="match status" value="2"/>
</dbReference>
<keyword evidence="1" id="KW-1133">Transmembrane helix</keyword>
<dbReference type="RefSeq" id="WP_207974949.1">
    <property type="nucleotide sequence ID" value="NZ_JAGDEL010000001.1"/>
</dbReference>
<proteinExistence type="predicted"/>
<evidence type="ECO:0000256" key="1">
    <source>
        <dbReference type="SAM" id="Phobius"/>
    </source>
</evidence>
<gene>
    <name evidence="2" type="ORF">I7822_01100</name>
</gene>
<dbReference type="Pfam" id="PF11553">
    <property type="entry name" value="DUF3231"/>
    <property type="match status" value="2"/>
</dbReference>
<dbReference type="EMBL" id="JAGDEL010000001">
    <property type="protein sequence ID" value="MBO1510283.1"/>
    <property type="molecule type" value="Genomic_DNA"/>
</dbReference>
<name>A0ABS3MWG1_9BACI</name>
<comment type="caution">
    <text evidence="2">The sequence shown here is derived from an EMBL/GenBank/DDBJ whole genome shotgun (WGS) entry which is preliminary data.</text>
</comment>